<dbReference type="Gene3D" id="1.20.1640.10">
    <property type="entry name" value="Multidrug efflux transporter AcrB transmembrane domain"/>
    <property type="match status" value="1"/>
</dbReference>
<organism evidence="8">
    <name type="scientific">marine sediment metagenome</name>
    <dbReference type="NCBI Taxonomy" id="412755"/>
    <lineage>
        <taxon>unclassified sequences</taxon>
        <taxon>metagenomes</taxon>
        <taxon>ecological metagenomes</taxon>
    </lineage>
</organism>
<feature type="transmembrane region" description="Helical" evidence="6">
    <location>
        <begin position="275"/>
        <end position="299"/>
    </location>
</feature>
<comment type="caution">
    <text evidence="8">The sequence shown here is derived from an EMBL/GenBank/DDBJ whole genome shotgun (WGS) entry which is preliminary data.</text>
</comment>
<dbReference type="SUPFAM" id="SSF82866">
    <property type="entry name" value="Multidrug efflux transporter AcrB transmembrane domain"/>
    <property type="match status" value="1"/>
</dbReference>
<proteinExistence type="predicted"/>
<dbReference type="InterPro" id="IPR004869">
    <property type="entry name" value="MMPL_dom"/>
</dbReference>
<keyword evidence="5 6" id="KW-0472">Membrane</keyword>
<feature type="non-terminal residue" evidence="8">
    <location>
        <position position="345"/>
    </location>
</feature>
<dbReference type="PRINTS" id="PR00702">
    <property type="entry name" value="ACRIFLAVINRP"/>
</dbReference>
<evidence type="ECO:0000256" key="3">
    <source>
        <dbReference type="ARBA" id="ARBA00022692"/>
    </source>
</evidence>
<reference evidence="8" key="1">
    <citation type="journal article" date="2014" name="Front. Microbiol.">
        <title>High frequency of phylogenetically diverse reductive dehalogenase-homologous genes in deep subseafloor sedimentary metagenomes.</title>
        <authorList>
            <person name="Kawai M."/>
            <person name="Futagami T."/>
            <person name="Toyoda A."/>
            <person name="Takaki Y."/>
            <person name="Nishi S."/>
            <person name="Hori S."/>
            <person name="Arai W."/>
            <person name="Tsubouchi T."/>
            <person name="Morono Y."/>
            <person name="Uchiyama I."/>
            <person name="Ito T."/>
            <person name="Fujiyama A."/>
            <person name="Inagaki F."/>
            <person name="Takami H."/>
        </authorList>
    </citation>
    <scope>NUCLEOTIDE SEQUENCE</scope>
    <source>
        <strain evidence="8">Expedition CK06-06</strain>
    </source>
</reference>
<feature type="non-terminal residue" evidence="8">
    <location>
        <position position="1"/>
    </location>
</feature>
<accession>X1EHX5</accession>
<feature type="domain" description="Membrane transport protein MMPL" evidence="7">
    <location>
        <begin position="210"/>
        <end position="343"/>
    </location>
</feature>
<dbReference type="Pfam" id="PF03176">
    <property type="entry name" value="MMPL"/>
    <property type="match status" value="1"/>
</dbReference>
<dbReference type="GO" id="GO:0022857">
    <property type="term" value="F:transmembrane transporter activity"/>
    <property type="evidence" value="ECO:0007669"/>
    <property type="project" value="InterPro"/>
</dbReference>
<evidence type="ECO:0000256" key="2">
    <source>
        <dbReference type="ARBA" id="ARBA00022475"/>
    </source>
</evidence>
<protein>
    <recommendedName>
        <fullName evidence="7">Membrane transport protein MMPL domain-containing protein</fullName>
    </recommendedName>
</protein>
<dbReference type="AlphaFoldDB" id="X1EHX5"/>
<keyword evidence="4 6" id="KW-1133">Transmembrane helix</keyword>
<dbReference type="PANTHER" id="PTHR33406">
    <property type="entry name" value="MEMBRANE PROTEIN MJ1562-RELATED"/>
    <property type="match status" value="1"/>
</dbReference>
<evidence type="ECO:0000313" key="8">
    <source>
        <dbReference type="EMBL" id="GAH32921.1"/>
    </source>
</evidence>
<evidence type="ECO:0000256" key="4">
    <source>
        <dbReference type="ARBA" id="ARBA00022989"/>
    </source>
</evidence>
<dbReference type="PANTHER" id="PTHR33406:SF13">
    <property type="entry name" value="MEMBRANE PROTEIN YDFJ"/>
    <property type="match status" value="1"/>
</dbReference>
<keyword evidence="3 6" id="KW-0812">Transmembrane</keyword>
<evidence type="ECO:0000259" key="7">
    <source>
        <dbReference type="Pfam" id="PF03176"/>
    </source>
</evidence>
<dbReference type="GO" id="GO:0005886">
    <property type="term" value="C:plasma membrane"/>
    <property type="evidence" value="ECO:0007669"/>
    <property type="project" value="UniProtKB-SubCell"/>
</dbReference>
<feature type="transmembrane region" description="Helical" evidence="6">
    <location>
        <begin position="319"/>
        <end position="341"/>
    </location>
</feature>
<feature type="transmembrane region" description="Helical" evidence="6">
    <location>
        <begin position="222"/>
        <end position="240"/>
    </location>
</feature>
<evidence type="ECO:0000256" key="5">
    <source>
        <dbReference type="ARBA" id="ARBA00023136"/>
    </source>
</evidence>
<comment type="subcellular location">
    <subcellularLocation>
        <location evidence="1">Cell membrane</location>
        <topology evidence="1">Multi-pass membrane protein</topology>
    </subcellularLocation>
</comment>
<dbReference type="InterPro" id="IPR001036">
    <property type="entry name" value="Acrflvin-R"/>
</dbReference>
<feature type="transmembrane region" description="Helical" evidence="6">
    <location>
        <begin position="246"/>
        <end position="268"/>
    </location>
</feature>
<sequence length="345" mass="37011">LLSGLSFYSVSEIETEFNFMDFLPDEMEEAQTINYLLDNFNFSSSSSNVLIEGEVATFSVLNAIFRSEDNMAAVRDVVKVGEKAETRSPLSVIHRYSLATSPSYIPEIGAIYDTTAPDTNGVPTTNVLDLMNALVAHPMTSGDALGVIHLSDGGELDAAIIRVTVHDASDGGKLLTEELNSAINPLKDLDDDGELDEAIVTDGPVLTYLTVTAMNSAGLQSVVATVIMAMILLMIVYFVFYRTVMVGLLSTLPIVMVIGWVFGSMFLLNIPLNVVTIMIAALTIGLGITYAIHISHRFLEDLETRPWKDALSNTVGHTGAALFGAAATTIGGFGMLTFSVLPPMA</sequence>
<name>X1EHX5_9ZZZZ</name>
<dbReference type="EMBL" id="BARU01009111">
    <property type="protein sequence ID" value="GAH32921.1"/>
    <property type="molecule type" value="Genomic_DNA"/>
</dbReference>
<evidence type="ECO:0000256" key="6">
    <source>
        <dbReference type="SAM" id="Phobius"/>
    </source>
</evidence>
<dbReference type="InterPro" id="IPR050545">
    <property type="entry name" value="Mycobact_MmpL"/>
</dbReference>
<evidence type="ECO:0000256" key="1">
    <source>
        <dbReference type="ARBA" id="ARBA00004651"/>
    </source>
</evidence>
<gene>
    <name evidence="8" type="ORF">S03H2_17636</name>
</gene>
<keyword evidence="2" id="KW-1003">Cell membrane</keyword>